<sequence length="155" mass="18234">MEKLTLKEWHRKQAVDNFNKTWDLIEKKDRTKDDNLEMIHTAHASRFHWGQIGEPLHFARGEWQLSRVYAILNMSESAMFHGRQSLELCLENSIADFDLAFAYEAVARAYLVKGDETNMEEYYGLAQRAGQQIMKKEDKEYFISELNSIKLRSRA</sequence>
<comment type="caution">
    <text evidence="1">The sequence shown here is derived from an EMBL/GenBank/DDBJ whole genome shotgun (WGS) entry which is preliminary data.</text>
</comment>
<gene>
    <name evidence="1" type="ORF">H9648_17120</name>
</gene>
<protein>
    <submittedName>
        <fullName evidence="1">Uncharacterized protein</fullName>
    </submittedName>
</protein>
<evidence type="ECO:0000313" key="2">
    <source>
        <dbReference type="Proteomes" id="UP000603641"/>
    </source>
</evidence>
<dbReference type="Proteomes" id="UP000603641">
    <property type="component" value="Unassembled WGS sequence"/>
</dbReference>
<proteinExistence type="predicted"/>
<name>A0ABR8SQK2_9BACL</name>
<keyword evidence="2" id="KW-1185">Reference proteome</keyword>
<organism evidence="1 2">
    <name type="scientific">Fictibacillus norfolkensis</name>
    <dbReference type="NCBI Taxonomy" id="2762233"/>
    <lineage>
        <taxon>Bacteria</taxon>
        <taxon>Bacillati</taxon>
        <taxon>Bacillota</taxon>
        <taxon>Bacilli</taxon>
        <taxon>Bacillales</taxon>
        <taxon>Fictibacillaceae</taxon>
        <taxon>Fictibacillus</taxon>
    </lineage>
</organism>
<reference evidence="1 2" key="1">
    <citation type="submission" date="2020-08" db="EMBL/GenBank/DDBJ databases">
        <title>A Genomic Blueprint of the Chicken Gut Microbiome.</title>
        <authorList>
            <person name="Gilroy R."/>
            <person name="Ravi A."/>
            <person name="Getino M."/>
            <person name="Pursley I."/>
            <person name="Horton D.L."/>
            <person name="Alikhan N.-F."/>
            <person name="Baker D."/>
            <person name="Gharbi K."/>
            <person name="Hall N."/>
            <person name="Watson M."/>
            <person name="Adriaenssens E.M."/>
            <person name="Foster-Nyarko E."/>
            <person name="Jarju S."/>
            <person name="Secka A."/>
            <person name="Antonio M."/>
            <person name="Oren A."/>
            <person name="Chaudhuri R."/>
            <person name="La Ragione R.M."/>
            <person name="Hildebrand F."/>
            <person name="Pallen M.J."/>
        </authorList>
    </citation>
    <scope>NUCLEOTIDE SEQUENCE [LARGE SCALE GENOMIC DNA]</scope>
    <source>
        <strain evidence="1 2">Sa2CUA10</strain>
    </source>
</reference>
<accession>A0ABR8SQK2</accession>
<dbReference type="EMBL" id="JACSQM010000009">
    <property type="protein sequence ID" value="MBD7965785.1"/>
    <property type="molecule type" value="Genomic_DNA"/>
</dbReference>
<dbReference type="RefSeq" id="WP_191755010.1">
    <property type="nucleotide sequence ID" value="NZ_JACSQM010000009.1"/>
</dbReference>
<evidence type="ECO:0000313" key="1">
    <source>
        <dbReference type="EMBL" id="MBD7965785.1"/>
    </source>
</evidence>